<protein>
    <recommendedName>
        <fullName evidence="8 18">3-dehydroquinate synthase</fullName>
        <shortName evidence="18">DHQS</shortName>
        <ecNumber evidence="7 18">4.2.3.4</ecNumber>
    </recommendedName>
</protein>
<feature type="domain" description="3-dehydroquinate synthase N-terminal" evidence="19">
    <location>
        <begin position="87"/>
        <end position="199"/>
    </location>
</feature>
<comment type="caution">
    <text evidence="18">Lacks conserved residue(s) required for the propagation of feature annotation.</text>
</comment>
<dbReference type="UniPathway" id="UPA00053">
    <property type="reaction ID" value="UER00085"/>
</dbReference>
<keyword evidence="12 18" id="KW-0547">Nucleotide-binding</keyword>
<organism evidence="21 22">
    <name type="scientific">candidate division KD3-62 bacterium DG_56</name>
    <dbReference type="NCBI Taxonomy" id="1704032"/>
    <lineage>
        <taxon>Bacteria</taxon>
        <taxon>candidate division KD3-62</taxon>
    </lineage>
</organism>
<feature type="binding site" evidence="18">
    <location>
        <begin position="125"/>
        <end position="129"/>
    </location>
    <ligand>
        <name>NAD(+)</name>
        <dbReference type="ChEBI" id="CHEBI:57540"/>
    </ligand>
</feature>
<feature type="binding site" evidence="18">
    <location>
        <begin position="189"/>
        <end position="192"/>
    </location>
    <ligand>
        <name>NAD(+)</name>
        <dbReference type="ChEBI" id="CHEBI:57540"/>
    </ligand>
</feature>
<comment type="caution">
    <text evidence="21">The sequence shown here is derived from an EMBL/GenBank/DDBJ whole genome shotgun (WGS) entry which is preliminary data.</text>
</comment>
<feature type="domain" description="3-dehydroquinate synthase C-terminal" evidence="20">
    <location>
        <begin position="201"/>
        <end position="344"/>
    </location>
</feature>
<name>A0A0S7XN02_9BACT</name>
<proteinExistence type="inferred from homology"/>
<evidence type="ECO:0000256" key="11">
    <source>
        <dbReference type="ARBA" id="ARBA00022723"/>
    </source>
</evidence>
<keyword evidence="13 18" id="KW-0862">Zinc</keyword>
<comment type="cofactor">
    <cofactor evidence="2 18">
        <name>NAD(+)</name>
        <dbReference type="ChEBI" id="CHEBI:57540"/>
    </cofactor>
</comment>
<comment type="catalytic activity">
    <reaction evidence="1 18">
        <text>7-phospho-2-dehydro-3-deoxy-D-arabino-heptonate = 3-dehydroquinate + phosphate</text>
        <dbReference type="Rhea" id="RHEA:21968"/>
        <dbReference type="ChEBI" id="CHEBI:32364"/>
        <dbReference type="ChEBI" id="CHEBI:43474"/>
        <dbReference type="ChEBI" id="CHEBI:58394"/>
        <dbReference type="EC" id="4.2.3.4"/>
    </reaction>
</comment>
<dbReference type="FunFam" id="3.40.50.1970:FF:000007">
    <property type="entry name" value="Pentafunctional AROM polypeptide"/>
    <property type="match status" value="1"/>
</dbReference>
<evidence type="ECO:0000256" key="9">
    <source>
        <dbReference type="ARBA" id="ARBA00022490"/>
    </source>
</evidence>
<feature type="binding site" evidence="18">
    <location>
        <begin position="149"/>
        <end position="150"/>
    </location>
    <ligand>
        <name>NAD(+)</name>
        <dbReference type="ChEBI" id="CHEBI:57540"/>
    </ligand>
</feature>
<dbReference type="NCBIfam" id="TIGR01357">
    <property type="entry name" value="aroB"/>
    <property type="match status" value="1"/>
</dbReference>
<comment type="pathway">
    <text evidence="5 18">Metabolic intermediate biosynthesis; chorismate biosynthesis; chorismate from D-erythrose 4-phosphate and phosphoenolpyruvate: step 2/7.</text>
</comment>
<comment type="cofactor">
    <cofactor evidence="3">
        <name>Zn(2+)</name>
        <dbReference type="ChEBI" id="CHEBI:29105"/>
    </cofactor>
</comment>
<evidence type="ECO:0000256" key="10">
    <source>
        <dbReference type="ARBA" id="ARBA00022605"/>
    </source>
</evidence>
<dbReference type="InterPro" id="IPR016037">
    <property type="entry name" value="DHQ_synth_AroB"/>
</dbReference>
<keyword evidence="17 18" id="KW-0170">Cobalt</keyword>
<dbReference type="InterPro" id="IPR030960">
    <property type="entry name" value="DHQS/DOIS_N"/>
</dbReference>
<evidence type="ECO:0000256" key="14">
    <source>
        <dbReference type="ARBA" id="ARBA00023027"/>
    </source>
</evidence>
<dbReference type="GO" id="GO:0000166">
    <property type="term" value="F:nucleotide binding"/>
    <property type="evidence" value="ECO:0007669"/>
    <property type="project" value="UniProtKB-KW"/>
</dbReference>
<evidence type="ECO:0000313" key="22">
    <source>
        <dbReference type="Proteomes" id="UP000052020"/>
    </source>
</evidence>
<comment type="similarity">
    <text evidence="6 18">Belongs to the sugar phosphate cyclases superfamily. Dehydroquinate synthase family.</text>
</comment>
<evidence type="ECO:0000256" key="12">
    <source>
        <dbReference type="ARBA" id="ARBA00022741"/>
    </source>
</evidence>
<dbReference type="HAMAP" id="MF_00110">
    <property type="entry name" value="DHQ_synthase"/>
    <property type="match status" value="1"/>
</dbReference>
<keyword evidence="11 18" id="KW-0479">Metal-binding</keyword>
<dbReference type="InterPro" id="IPR050071">
    <property type="entry name" value="Dehydroquinate_synthase"/>
</dbReference>
<evidence type="ECO:0000256" key="8">
    <source>
        <dbReference type="ARBA" id="ARBA00017684"/>
    </source>
</evidence>
<evidence type="ECO:0000256" key="2">
    <source>
        <dbReference type="ARBA" id="ARBA00001911"/>
    </source>
</evidence>
<gene>
    <name evidence="18" type="primary">aroB</name>
    <name evidence="21" type="ORF">AMK68_03230</name>
</gene>
<dbReference type="PANTHER" id="PTHR43622">
    <property type="entry name" value="3-DEHYDROQUINATE SYNTHASE"/>
    <property type="match status" value="1"/>
</dbReference>
<dbReference type="PATRIC" id="fig|1704032.3.peg.468"/>
<evidence type="ECO:0000256" key="4">
    <source>
        <dbReference type="ARBA" id="ARBA00004496"/>
    </source>
</evidence>
<feature type="binding site" evidence="18">
    <location>
        <position position="204"/>
    </location>
    <ligand>
        <name>Zn(2+)</name>
        <dbReference type="ChEBI" id="CHEBI:29105"/>
    </ligand>
</feature>
<dbReference type="EC" id="4.2.3.4" evidence="7 18"/>
<feature type="binding site" evidence="18">
    <location>
        <position position="284"/>
    </location>
    <ligand>
        <name>Zn(2+)</name>
        <dbReference type="ChEBI" id="CHEBI:29105"/>
    </ligand>
</feature>
<evidence type="ECO:0000256" key="1">
    <source>
        <dbReference type="ARBA" id="ARBA00001393"/>
    </source>
</evidence>
<evidence type="ECO:0000256" key="17">
    <source>
        <dbReference type="ARBA" id="ARBA00023285"/>
    </source>
</evidence>
<keyword evidence="10 18" id="KW-0028">Amino-acid biosynthesis</keyword>
<evidence type="ECO:0000256" key="16">
    <source>
        <dbReference type="ARBA" id="ARBA00023239"/>
    </source>
</evidence>
<dbReference type="GO" id="GO:0046872">
    <property type="term" value="F:metal ion binding"/>
    <property type="evidence" value="ECO:0007669"/>
    <property type="project" value="UniProtKB-KW"/>
</dbReference>
<dbReference type="Pfam" id="PF24621">
    <property type="entry name" value="DHQS_C"/>
    <property type="match status" value="1"/>
</dbReference>
<evidence type="ECO:0000256" key="6">
    <source>
        <dbReference type="ARBA" id="ARBA00005412"/>
    </source>
</evidence>
<dbReference type="GO" id="GO:0009423">
    <property type="term" value="P:chorismate biosynthetic process"/>
    <property type="evidence" value="ECO:0007669"/>
    <property type="project" value="UniProtKB-UniRule"/>
</dbReference>
<reference evidence="21 22" key="1">
    <citation type="journal article" date="2015" name="Microbiome">
        <title>Genomic resolution of linkages in carbon, nitrogen, and sulfur cycling among widespread estuary sediment bacteria.</title>
        <authorList>
            <person name="Baker B.J."/>
            <person name="Lazar C.S."/>
            <person name="Teske A.P."/>
            <person name="Dick G.J."/>
        </authorList>
    </citation>
    <scope>NUCLEOTIDE SEQUENCE [LARGE SCALE GENOMIC DNA]</scope>
    <source>
        <strain evidence="21">DG_56</strain>
    </source>
</reference>
<dbReference type="AlphaFoldDB" id="A0A0S7XN02"/>
<evidence type="ECO:0000256" key="7">
    <source>
        <dbReference type="ARBA" id="ARBA00013031"/>
    </source>
</evidence>
<dbReference type="Gene3D" id="3.40.50.1970">
    <property type="match status" value="1"/>
</dbReference>
<keyword evidence="16 18" id="KW-0456">Lyase</keyword>
<keyword evidence="9 18" id="KW-0963">Cytoplasm</keyword>
<evidence type="ECO:0000256" key="3">
    <source>
        <dbReference type="ARBA" id="ARBA00001947"/>
    </source>
</evidence>
<comment type="function">
    <text evidence="18">Catalyzes the conversion of 3-deoxy-D-arabino-heptulosonate 7-phosphate (DAHP) to dehydroquinate (DHQ).</text>
</comment>
<comment type="subcellular location">
    <subcellularLocation>
        <location evidence="4 18">Cytoplasm</location>
    </subcellularLocation>
</comment>
<dbReference type="PANTHER" id="PTHR43622:SF7">
    <property type="entry name" value="3-DEHYDROQUINATE SYNTHASE, CHLOROPLASTIC"/>
    <property type="match status" value="1"/>
</dbReference>
<evidence type="ECO:0000256" key="13">
    <source>
        <dbReference type="ARBA" id="ARBA00022833"/>
    </source>
</evidence>
<comment type="cofactor">
    <cofactor evidence="18">
        <name>Co(2+)</name>
        <dbReference type="ChEBI" id="CHEBI:48828"/>
    </cofactor>
    <cofactor evidence="18">
        <name>Zn(2+)</name>
        <dbReference type="ChEBI" id="CHEBI:29105"/>
    </cofactor>
    <text evidence="18">Binds 1 divalent metal cation per subunit. Can use either Co(2+) or Zn(2+).</text>
</comment>
<dbReference type="Pfam" id="PF01761">
    <property type="entry name" value="DHQ_synthase"/>
    <property type="match status" value="1"/>
</dbReference>
<evidence type="ECO:0000256" key="18">
    <source>
        <dbReference type="HAMAP-Rule" id="MF_00110"/>
    </source>
</evidence>
<feature type="binding site" evidence="18">
    <location>
        <position position="162"/>
    </location>
    <ligand>
        <name>NAD(+)</name>
        <dbReference type="ChEBI" id="CHEBI:57540"/>
    </ligand>
</feature>
<evidence type="ECO:0000259" key="20">
    <source>
        <dbReference type="Pfam" id="PF24621"/>
    </source>
</evidence>
<dbReference type="CDD" id="cd08195">
    <property type="entry name" value="DHQS"/>
    <property type="match status" value="1"/>
</dbReference>
<sequence length="381" mass="40704">MRHRARTIDTAGRDEANRTIDRVRVRLGVRSYDIIIRERALDALGAALADSGGASDVALVTNPVVNRLWGAAAIRSLQAAGLPTTPIEIPPGERYKSLTTARRVYARLVEAGLDRRCAVVALGGGVVGDLAGFVAATYLRGVTLVQAPTTLLAQVDASVGGKVAVNLPQGKNLVGAFYQPSVVVVDVTTLGTLPRRQLRSGLAEVVKHGVIADAALFSYLESNATQAIAAEPATMRHLIKRSCEIKASVVALDEREAGRRTILNFGHTIGHALETHSRYRRFSHGAAVAVGMMAACRVGQHLGLMQDDTPERLLALLNRLGLSTHIAGVTVDDLLPIMHRDKKALAEEVRMVLPVRMGEVTVTPVSDDVLRAALGRWLGEG</sequence>
<keyword evidence="14 18" id="KW-0520">NAD</keyword>
<dbReference type="EMBL" id="LIZY01000065">
    <property type="protein sequence ID" value="KPJ63748.1"/>
    <property type="molecule type" value="Genomic_DNA"/>
</dbReference>
<dbReference type="GO" id="GO:0009073">
    <property type="term" value="P:aromatic amino acid family biosynthetic process"/>
    <property type="evidence" value="ECO:0007669"/>
    <property type="project" value="UniProtKB-KW"/>
</dbReference>
<dbReference type="InterPro" id="IPR056179">
    <property type="entry name" value="DHQS_C"/>
</dbReference>
<keyword evidence="15 18" id="KW-0057">Aromatic amino acid biosynthesis</keyword>
<dbReference type="GO" id="GO:0008652">
    <property type="term" value="P:amino acid biosynthetic process"/>
    <property type="evidence" value="ECO:0007669"/>
    <property type="project" value="UniProtKB-KW"/>
</dbReference>
<dbReference type="PIRSF" id="PIRSF001455">
    <property type="entry name" value="DHQ_synth"/>
    <property type="match status" value="1"/>
</dbReference>
<dbReference type="SUPFAM" id="SSF56796">
    <property type="entry name" value="Dehydroquinate synthase-like"/>
    <property type="match status" value="1"/>
</dbReference>
<dbReference type="InterPro" id="IPR030963">
    <property type="entry name" value="DHQ_synth_fam"/>
</dbReference>
<dbReference type="Gene3D" id="1.20.1090.10">
    <property type="entry name" value="Dehydroquinate synthase-like - alpha domain"/>
    <property type="match status" value="1"/>
</dbReference>
<dbReference type="GO" id="GO:0005737">
    <property type="term" value="C:cytoplasm"/>
    <property type="evidence" value="ECO:0007669"/>
    <property type="project" value="UniProtKB-SubCell"/>
</dbReference>
<feature type="binding site" evidence="18">
    <location>
        <position position="267"/>
    </location>
    <ligand>
        <name>Zn(2+)</name>
        <dbReference type="ChEBI" id="CHEBI:29105"/>
    </ligand>
</feature>
<accession>A0A0S7XN02</accession>
<dbReference type="Proteomes" id="UP000052020">
    <property type="component" value="Unassembled WGS sequence"/>
</dbReference>
<evidence type="ECO:0000259" key="19">
    <source>
        <dbReference type="Pfam" id="PF01761"/>
    </source>
</evidence>
<dbReference type="GO" id="GO:0003856">
    <property type="term" value="F:3-dehydroquinate synthase activity"/>
    <property type="evidence" value="ECO:0007669"/>
    <property type="project" value="UniProtKB-UniRule"/>
</dbReference>
<evidence type="ECO:0000256" key="5">
    <source>
        <dbReference type="ARBA" id="ARBA00004661"/>
    </source>
</evidence>
<feature type="binding site" evidence="18">
    <location>
        <position position="171"/>
    </location>
    <ligand>
        <name>NAD(+)</name>
        <dbReference type="ChEBI" id="CHEBI:57540"/>
    </ligand>
</feature>
<evidence type="ECO:0000313" key="21">
    <source>
        <dbReference type="EMBL" id="KPJ63748.1"/>
    </source>
</evidence>
<evidence type="ECO:0000256" key="15">
    <source>
        <dbReference type="ARBA" id="ARBA00023141"/>
    </source>
</evidence>